<dbReference type="EMBL" id="JBBNAG010000003">
    <property type="protein sequence ID" value="KAK9149123.1"/>
    <property type="molecule type" value="Genomic_DNA"/>
</dbReference>
<organism evidence="1 2">
    <name type="scientific">Stephania cephalantha</name>
    <dbReference type="NCBI Taxonomy" id="152367"/>
    <lineage>
        <taxon>Eukaryota</taxon>
        <taxon>Viridiplantae</taxon>
        <taxon>Streptophyta</taxon>
        <taxon>Embryophyta</taxon>
        <taxon>Tracheophyta</taxon>
        <taxon>Spermatophyta</taxon>
        <taxon>Magnoliopsida</taxon>
        <taxon>Ranunculales</taxon>
        <taxon>Menispermaceae</taxon>
        <taxon>Menispermoideae</taxon>
        <taxon>Cissampelideae</taxon>
        <taxon>Stephania</taxon>
    </lineage>
</organism>
<name>A0AAP0PLJ0_9MAGN</name>
<sequence>MSKGLLGSRNNTVQPSHPFLQGLLGESWMRDGTKSPGHFEEPLTHGGIKSPTHIYYIMMIGQQGDVIRNETLDLHLYLLYSMHISYNPLHEKYDFLMFYNSWNSLSLLKLFYAI</sequence>
<accession>A0AAP0PLJ0</accession>
<dbReference type="AlphaFoldDB" id="A0AAP0PLJ0"/>
<protein>
    <submittedName>
        <fullName evidence="1">Uncharacterized protein</fullName>
    </submittedName>
</protein>
<comment type="caution">
    <text evidence="1">The sequence shown here is derived from an EMBL/GenBank/DDBJ whole genome shotgun (WGS) entry which is preliminary data.</text>
</comment>
<evidence type="ECO:0000313" key="1">
    <source>
        <dbReference type="EMBL" id="KAK9149123.1"/>
    </source>
</evidence>
<keyword evidence="2" id="KW-1185">Reference proteome</keyword>
<reference evidence="1 2" key="1">
    <citation type="submission" date="2024-01" db="EMBL/GenBank/DDBJ databases">
        <title>Genome assemblies of Stephania.</title>
        <authorList>
            <person name="Yang L."/>
        </authorList>
    </citation>
    <scope>NUCLEOTIDE SEQUENCE [LARGE SCALE GENOMIC DNA]</scope>
    <source>
        <strain evidence="1">JXDWG</strain>
        <tissue evidence="1">Leaf</tissue>
    </source>
</reference>
<evidence type="ECO:0000313" key="2">
    <source>
        <dbReference type="Proteomes" id="UP001419268"/>
    </source>
</evidence>
<gene>
    <name evidence="1" type="ORF">Scep_007880</name>
</gene>
<dbReference type="Proteomes" id="UP001419268">
    <property type="component" value="Unassembled WGS sequence"/>
</dbReference>
<proteinExistence type="predicted"/>